<reference evidence="1 2" key="1">
    <citation type="submission" date="2024-02" db="EMBL/GenBank/DDBJ databases">
        <title>De novo assembly and annotation of 12 fungi associated with fruit tree decline syndrome in Ontario, Canada.</title>
        <authorList>
            <person name="Sulman M."/>
            <person name="Ellouze W."/>
            <person name="Ilyukhin E."/>
        </authorList>
    </citation>
    <scope>NUCLEOTIDE SEQUENCE [LARGE SCALE GENOMIC DNA]</scope>
    <source>
        <strain evidence="1 2">M1-105</strain>
    </source>
</reference>
<dbReference type="EMBL" id="JAJVDC020000121">
    <property type="protein sequence ID" value="KAL1623317.1"/>
    <property type="molecule type" value="Genomic_DNA"/>
</dbReference>
<accession>A0ABR3SLA3</accession>
<evidence type="ECO:0000313" key="1">
    <source>
        <dbReference type="EMBL" id="KAL1623317.1"/>
    </source>
</evidence>
<proteinExistence type="predicted"/>
<sequence>MTGNNAEEGMIFTPQNITTRVLLVEYLKRYFPRLSDDQVARVLEVYNTPDTPDDPSKARYWTADIPVYIPQPSEPIDLALQDAFQRAWGSFITANKPSDWPRRTALDPLMQNVNLTGGTPVDTKFDETLTVKKLEGPGIVPEFTEVNAETWEGGRGARCRFLRSLAESLVI</sequence>
<comment type="caution">
    <text evidence="1">The sequence shown here is derived from an EMBL/GenBank/DDBJ whole genome shotgun (WGS) entry which is preliminary data.</text>
</comment>
<evidence type="ECO:0000313" key="2">
    <source>
        <dbReference type="Proteomes" id="UP001521116"/>
    </source>
</evidence>
<dbReference type="InterPro" id="IPR029058">
    <property type="entry name" value="AB_hydrolase_fold"/>
</dbReference>
<dbReference type="SUPFAM" id="SSF53474">
    <property type="entry name" value="alpha/beta-Hydrolases"/>
    <property type="match status" value="1"/>
</dbReference>
<keyword evidence="2" id="KW-1185">Reference proteome</keyword>
<dbReference type="Gene3D" id="3.40.50.1820">
    <property type="entry name" value="alpha/beta hydrolase"/>
    <property type="match status" value="1"/>
</dbReference>
<dbReference type="Proteomes" id="UP001521116">
    <property type="component" value="Unassembled WGS sequence"/>
</dbReference>
<organism evidence="1 2">
    <name type="scientific">Neofusicoccum ribis</name>
    <dbReference type="NCBI Taxonomy" id="45134"/>
    <lineage>
        <taxon>Eukaryota</taxon>
        <taxon>Fungi</taxon>
        <taxon>Dikarya</taxon>
        <taxon>Ascomycota</taxon>
        <taxon>Pezizomycotina</taxon>
        <taxon>Dothideomycetes</taxon>
        <taxon>Dothideomycetes incertae sedis</taxon>
        <taxon>Botryosphaeriales</taxon>
        <taxon>Botryosphaeriaceae</taxon>
        <taxon>Neofusicoccum</taxon>
    </lineage>
</organism>
<gene>
    <name evidence="1" type="ORF">SLS56_008317</name>
</gene>
<protein>
    <submittedName>
        <fullName evidence="1">Uncharacterized protein</fullName>
    </submittedName>
</protein>
<name>A0ABR3SLA3_9PEZI</name>